<sequence length="174" mass="19073">MADRLTQLQDCLDDLLTQMYASVSYLQTRHPYGTIEGQPSQAPQPAPPSQNTALPNGTANPPQSQSQPAARTANEDGGSTENDRPPTPPPEDPATFDAAMRELARDLVLKEQQVEYLIQSLPGIGSSELDQERRMRELEKELREVEGEREKAEGVREGLEGSLGRVLVGGKRIP</sequence>
<dbReference type="EMBL" id="JAUTXU010000314">
    <property type="protein sequence ID" value="KAK3686543.1"/>
    <property type="molecule type" value="Genomic_DNA"/>
</dbReference>
<protein>
    <submittedName>
        <fullName evidence="1">RNA polymerase II mediator complex subunit</fullName>
    </submittedName>
</protein>
<organism evidence="1 2">
    <name type="scientific">Vermiconidia calcicola</name>
    <dbReference type="NCBI Taxonomy" id="1690605"/>
    <lineage>
        <taxon>Eukaryota</taxon>
        <taxon>Fungi</taxon>
        <taxon>Dikarya</taxon>
        <taxon>Ascomycota</taxon>
        <taxon>Pezizomycotina</taxon>
        <taxon>Dothideomycetes</taxon>
        <taxon>Dothideomycetidae</taxon>
        <taxon>Mycosphaerellales</taxon>
        <taxon>Extremaceae</taxon>
        <taxon>Vermiconidia</taxon>
    </lineage>
</organism>
<evidence type="ECO:0000313" key="1">
    <source>
        <dbReference type="EMBL" id="KAK3686543.1"/>
    </source>
</evidence>
<gene>
    <name evidence="1" type="primary">SRB7_1</name>
    <name evidence="1" type="ORF">LTR37_019713</name>
</gene>
<comment type="caution">
    <text evidence="1">The sequence shown here is derived from an EMBL/GenBank/DDBJ whole genome shotgun (WGS) entry which is preliminary data.</text>
</comment>
<keyword evidence="2" id="KW-1185">Reference proteome</keyword>
<reference evidence="1" key="1">
    <citation type="submission" date="2023-07" db="EMBL/GenBank/DDBJ databases">
        <title>Black Yeasts Isolated from many extreme environments.</title>
        <authorList>
            <person name="Coleine C."/>
            <person name="Stajich J.E."/>
            <person name="Selbmann L."/>
        </authorList>
    </citation>
    <scope>NUCLEOTIDE SEQUENCE</scope>
    <source>
        <strain evidence="1">CCFEE 5714</strain>
    </source>
</reference>
<accession>A0ACC3MDB0</accession>
<name>A0ACC3MDB0_9PEZI</name>
<proteinExistence type="predicted"/>
<evidence type="ECO:0000313" key="2">
    <source>
        <dbReference type="Proteomes" id="UP001281147"/>
    </source>
</evidence>
<dbReference type="Proteomes" id="UP001281147">
    <property type="component" value="Unassembled WGS sequence"/>
</dbReference>